<organism evidence="7 8">
    <name type="scientific">Linum tenue</name>
    <dbReference type="NCBI Taxonomy" id="586396"/>
    <lineage>
        <taxon>Eukaryota</taxon>
        <taxon>Viridiplantae</taxon>
        <taxon>Streptophyta</taxon>
        <taxon>Embryophyta</taxon>
        <taxon>Tracheophyta</taxon>
        <taxon>Spermatophyta</taxon>
        <taxon>Magnoliopsida</taxon>
        <taxon>eudicotyledons</taxon>
        <taxon>Gunneridae</taxon>
        <taxon>Pentapetalae</taxon>
        <taxon>rosids</taxon>
        <taxon>fabids</taxon>
        <taxon>Malpighiales</taxon>
        <taxon>Linaceae</taxon>
        <taxon>Linum</taxon>
    </lineage>
</organism>
<gene>
    <name evidence="7" type="ORF">LITE_LOCUS28149</name>
</gene>
<keyword evidence="8" id="KW-1185">Reference proteome</keyword>
<feature type="transmembrane region" description="Helical" evidence="6">
    <location>
        <begin position="319"/>
        <end position="343"/>
    </location>
</feature>
<evidence type="ECO:0000256" key="6">
    <source>
        <dbReference type="SAM" id="Phobius"/>
    </source>
</evidence>
<dbReference type="PANTHER" id="PTHR12608">
    <property type="entry name" value="TRANSMEMBRANE PROTEIN HTP-1 RELATED"/>
    <property type="match status" value="1"/>
</dbReference>
<dbReference type="Proteomes" id="UP001154282">
    <property type="component" value="Unassembled WGS sequence"/>
</dbReference>
<keyword evidence="3 6" id="KW-0812">Transmembrane</keyword>
<evidence type="ECO:0000256" key="5">
    <source>
        <dbReference type="ARBA" id="ARBA00023136"/>
    </source>
</evidence>
<protein>
    <recommendedName>
        <fullName evidence="9">GDT1 family protein</fullName>
    </recommendedName>
</protein>
<keyword evidence="5 6" id="KW-0472">Membrane</keyword>
<dbReference type="GO" id="GO:0005794">
    <property type="term" value="C:Golgi apparatus"/>
    <property type="evidence" value="ECO:0007669"/>
    <property type="project" value="TreeGrafter"/>
</dbReference>
<feature type="transmembrane region" description="Helical" evidence="6">
    <location>
        <begin position="235"/>
        <end position="260"/>
    </location>
</feature>
<accession>A0AAV0MCT3</accession>
<comment type="subcellular location">
    <subcellularLocation>
        <location evidence="1">Membrane</location>
        <topology evidence="1">Multi-pass membrane protein</topology>
    </subcellularLocation>
</comment>
<dbReference type="PANTHER" id="PTHR12608:SF6">
    <property type="entry name" value="PROTEIN PAM71, CHLOROPLASTIC"/>
    <property type="match status" value="1"/>
</dbReference>
<dbReference type="EMBL" id="CAMGYJ010000007">
    <property type="protein sequence ID" value="CAI0444563.1"/>
    <property type="molecule type" value="Genomic_DNA"/>
</dbReference>
<dbReference type="InterPro" id="IPR001727">
    <property type="entry name" value="GDT1-like"/>
</dbReference>
<dbReference type="GO" id="GO:0032468">
    <property type="term" value="P:Golgi calcium ion homeostasis"/>
    <property type="evidence" value="ECO:0007669"/>
    <property type="project" value="TreeGrafter"/>
</dbReference>
<feature type="transmembrane region" description="Helical" evidence="6">
    <location>
        <begin position="395"/>
        <end position="416"/>
    </location>
</feature>
<dbReference type="Pfam" id="PF01169">
    <property type="entry name" value="GDT1"/>
    <property type="match status" value="2"/>
</dbReference>
<dbReference type="GO" id="GO:0015085">
    <property type="term" value="F:calcium ion transmembrane transporter activity"/>
    <property type="evidence" value="ECO:0007669"/>
    <property type="project" value="TreeGrafter"/>
</dbReference>
<sequence>MRSVAVSEGRFIPPHCSLPPSPCLLNGKPLKSRLLPLSPMNTTPSSSSRLLSRCSRKGLTEPFQEVLRGMLPGVYDNDSHDSVTLLFSLSLSFTVKVRELGGSHSFMGICCNWSQGVGDGANNSRAPGELVRIMDGNGKINSFQEIGAVEAATLHEGVMKLFVFLSGCLVLQGSDPAAAVAMELSNSGLQSIPYLGDLGDIRTGFASAFLLIFFSELGDKTFFIAALLAARNSAAIVFTGTFGALGVMTVISVLLGRTFHYVDEILPFSVGGTDLPIDDIAAVCLLVYFGISTLIDASSSDSPKAEDEQKEAELAVSEFSGNGAGILSAANTIVSTFALVFVAEWGDKSFFSTIALAAASSPLGVIAGALAGHGVATLIAVLGGSLLGTFLSEKVIAYIGGILFLVFAAMTLIEIVS</sequence>
<keyword evidence="4 6" id="KW-1133">Transmembrane helix</keyword>
<evidence type="ECO:0000313" key="7">
    <source>
        <dbReference type="EMBL" id="CAI0444563.1"/>
    </source>
</evidence>
<reference evidence="7" key="1">
    <citation type="submission" date="2022-08" db="EMBL/GenBank/DDBJ databases">
        <authorList>
            <person name="Gutierrez-Valencia J."/>
        </authorList>
    </citation>
    <scope>NUCLEOTIDE SEQUENCE</scope>
</reference>
<evidence type="ECO:0008006" key="9">
    <source>
        <dbReference type="Google" id="ProtNLM"/>
    </source>
</evidence>
<proteinExistence type="inferred from homology"/>
<evidence type="ECO:0000256" key="1">
    <source>
        <dbReference type="ARBA" id="ARBA00004141"/>
    </source>
</evidence>
<evidence type="ECO:0000256" key="3">
    <source>
        <dbReference type="ARBA" id="ARBA00022692"/>
    </source>
</evidence>
<feature type="transmembrane region" description="Helical" evidence="6">
    <location>
        <begin position="363"/>
        <end position="383"/>
    </location>
</feature>
<name>A0AAV0MCT3_9ROSI</name>
<dbReference type="InterPro" id="IPR049555">
    <property type="entry name" value="GDT1-like_CS"/>
</dbReference>
<dbReference type="GO" id="GO:0005384">
    <property type="term" value="F:manganese ion transmembrane transporter activity"/>
    <property type="evidence" value="ECO:0007669"/>
    <property type="project" value="TreeGrafter"/>
</dbReference>
<evidence type="ECO:0000313" key="8">
    <source>
        <dbReference type="Proteomes" id="UP001154282"/>
    </source>
</evidence>
<dbReference type="AlphaFoldDB" id="A0AAV0MCT3"/>
<dbReference type="GO" id="GO:0009535">
    <property type="term" value="C:chloroplast thylakoid membrane"/>
    <property type="evidence" value="ECO:0007669"/>
    <property type="project" value="TreeGrafter"/>
</dbReference>
<evidence type="ECO:0000256" key="4">
    <source>
        <dbReference type="ARBA" id="ARBA00022989"/>
    </source>
</evidence>
<dbReference type="GO" id="GO:0032472">
    <property type="term" value="P:Golgi calcium ion transport"/>
    <property type="evidence" value="ECO:0007669"/>
    <property type="project" value="TreeGrafter"/>
</dbReference>
<feature type="transmembrane region" description="Helical" evidence="6">
    <location>
        <begin position="205"/>
        <end position="228"/>
    </location>
</feature>
<comment type="similarity">
    <text evidence="2">Belongs to the GDT1 family.</text>
</comment>
<evidence type="ECO:0000256" key="2">
    <source>
        <dbReference type="ARBA" id="ARBA00009190"/>
    </source>
</evidence>
<dbReference type="PROSITE" id="PS01214">
    <property type="entry name" value="UPF0016"/>
    <property type="match status" value="1"/>
</dbReference>
<comment type="caution">
    <text evidence="7">The sequence shown here is derived from an EMBL/GenBank/DDBJ whole genome shotgun (WGS) entry which is preliminary data.</text>
</comment>